<keyword evidence="5 8" id="KW-0560">Oxidoreductase</keyword>
<dbReference type="EMBL" id="FXYH01000008">
    <property type="protein sequence ID" value="SMX42910.1"/>
    <property type="molecule type" value="Genomic_DNA"/>
</dbReference>
<dbReference type="AlphaFoldDB" id="A0A238KJL0"/>
<dbReference type="PANTHER" id="PTHR42784">
    <property type="entry name" value="PYRANOSE 2-OXIDASE"/>
    <property type="match status" value="1"/>
</dbReference>
<accession>A0A238KJL0</accession>
<evidence type="ECO:0000259" key="6">
    <source>
        <dbReference type="Pfam" id="PF00732"/>
    </source>
</evidence>
<dbReference type="InterPro" id="IPR051473">
    <property type="entry name" value="P2Ox-like"/>
</dbReference>
<dbReference type="RefSeq" id="WP_097805007.1">
    <property type="nucleotide sequence ID" value="NZ_FXYH01000008.1"/>
</dbReference>
<keyword evidence="3" id="KW-0285">Flavoprotein</keyword>
<evidence type="ECO:0000313" key="9">
    <source>
        <dbReference type="Proteomes" id="UP000220836"/>
    </source>
</evidence>
<evidence type="ECO:0000256" key="5">
    <source>
        <dbReference type="ARBA" id="ARBA00023002"/>
    </source>
</evidence>
<dbReference type="Proteomes" id="UP000220836">
    <property type="component" value="Unassembled WGS sequence"/>
</dbReference>
<comment type="cofactor">
    <cofactor evidence="1">
        <name>FAD</name>
        <dbReference type="ChEBI" id="CHEBI:57692"/>
    </cofactor>
</comment>
<dbReference type="GO" id="GO:0050660">
    <property type="term" value="F:flavin adenine dinucleotide binding"/>
    <property type="evidence" value="ECO:0007669"/>
    <property type="project" value="InterPro"/>
</dbReference>
<protein>
    <submittedName>
        <fullName evidence="8">6'''-hydroxyparomomycin C oxidase</fullName>
        <ecNumber evidence="8">1.1.3.-</ecNumber>
    </submittedName>
</protein>
<evidence type="ECO:0000313" key="8">
    <source>
        <dbReference type="EMBL" id="SMX42910.1"/>
    </source>
</evidence>
<evidence type="ECO:0000256" key="4">
    <source>
        <dbReference type="ARBA" id="ARBA00022827"/>
    </source>
</evidence>
<dbReference type="Pfam" id="PF00732">
    <property type="entry name" value="GMC_oxred_N"/>
    <property type="match status" value="1"/>
</dbReference>
<dbReference type="InterPro" id="IPR007867">
    <property type="entry name" value="GMC_OxRtase_C"/>
</dbReference>
<dbReference type="InterPro" id="IPR036188">
    <property type="entry name" value="FAD/NAD-bd_sf"/>
</dbReference>
<keyword evidence="9" id="KW-1185">Reference proteome</keyword>
<reference evidence="8 9" key="1">
    <citation type="submission" date="2017-05" db="EMBL/GenBank/DDBJ databases">
        <authorList>
            <person name="Song R."/>
            <person name="Chenine A.L."/>
            <person name="Ruprecht R.M."/>
        </authorList>
    </citation>
    <scope>NUCLEOTIDE SEQUENCE [LARGE SCALE GENOMIC DNA]</scope>
    <source>
        <strain evidence="8 9">CECT 8663</strain>
    </source>
</reference>
<dbReference type="InterPro" id="IPR000172">
    <property type="entry name" value="GMC_OxRdtase_N"/>
</dbReference>
<keyword evidence="4" id="KW-0274">FAD</keyword>
<dbReference type="Gene3D" id="3.50.50.60">
    <property type="entry name" value="FAD/NAD(P)-binding domain"/>
    <property type="match status" value="2"/>
</dbReference>
<sequence length="519" mass="55938">MSYSDTKWDVIIIGTGMGGGTIGRTLAEAGQKVLFLEQGAAGYRSEESGLSEIFVPEARLTRGLWPTPLHASVNGQDQVFYAPLGAGLGGSSVFYAATLERPEPHDLDHTETTPHPTQGWPVSFADMVPWYHRAAQMFRVYGSDDPLSAGPALPLRKPPELTQTEAGLMASLKSVGLNPYHAHTGIKRIAGCKNCLGVKCPKTCKMDGRSAGVEPALETGNAALLTGAEVTRLEEKGGDIIAVHATIKGQQEVLSAKRYVLAGGALGSAKLMLASANKAHPNGLANGSGQVGRNLMFHVDERFVLWPKRGTVDSGATKAISLRDLYLQNGNRFGTIQAVGLRASYGVIVHYLNLMLARSRFAKIPGLAQLTRIPAAIAHRLFGQAQIFVGLMEDLPYAHNRVTYDPNQPERLAIEYRYAPELLARRQAFRKAIRKAFRGHRRAFLGLKPVLNFGHPCGTVRFGEDPTTSVLNSDCKAHEISNLWVVDASFMPTSMGVNPSLTIAANALRVGDAIVKEAG</sequence>
<organism evidence="8 9">
    <name type="scientific">Pelagimonas varians</name>
    <dbReference type="NCBI Taxonomy" id="696760"/>
    <lineage>
        <taxon>Bacteria</taxon>
        <taxon>Pseudomonadati</taxon>
        <taxon>Pseudomonadota</taxon>
        <taxon>Alphaproteobacteria</taxon>
        <taxon>Rhodobacterales</taxon>
        <taxon>Roseobacteraceae</taxon>
        <taxon>Pelagimonas</taxon>
    </lineage>
</organism>
<dbReference type="PANTHER" id="PTHR42784:SF1">
    <property type="entry name" value="PYRANOSE 2-OXIDASE"/>
    <property type="match status" value="1"/>
</dbReference>
<feature type="domain" description="Glucose-methanol-choline oxidoreductase C-terminal" evidence="7">
    <location>
        <begin position="400"/>
        <end position="507"/>
    </location>
</feature>
<name>A0A238KJL0_9RHOB</name>
<dbReference type="GO" id="GO:0016614">
    <property type="term" value="F:oxidoreductase activity, acting on CH-OH group of donors"/>
    <property type="evidence" value="ECO:0007669"/>
    <property type="project" value="InterPro"/>
</dbReference>
<dbReference type="OrthoDB" id="9798604at2"/>
<dbReference type="Pfam" id="PF05199">
    <property type="entry name" value="GMC_oxred_C"/>
    <property type="match status" value="1"/>
</dbReference>
<evidence type="ECO:0000256" key="1">
    <source>
        <dbReference type="ARBA" id="ARBA00001974"/>
    </source>
</evidence>
<evidence type="ECO:0000259" key="7">
    <source>
        <dbReference type="Pfam" id="PF05199"/>
    </source>
</evidence>
<comment type="similarity">
    <text evidence="2">Belongs to the GMC oxidoreductase family.</text>
</comment>
<dbReference type="EC" id="1.1.3.-" evidence="8"/>
<evidence type="ECO:0000256" key="3">
    <source>
        <dbReference type="ARBA" id="ARBA00022630"/>
    </source>
</evidence>
<evidence type="ECO:0000256" key="2">
    <source>
        <dbReference type="ARBA" id="ARBA00010790"/>
    </source>
</evidence>
<proteinExistence type="inferred from homology"/>
<dbReference type="SUPFAM" id="SSF51905">
    <property type="entry name" value="FAD/NAD(P)-binding domain"/>
    <property type="match status" value="1"/>
</dbReference>
<gene>
    <name evidence="8" type="primary">livQ</name>
    <name evidence="8" type="ORF">PEV8663_02526</name>
</gene>
<feature type="domain" description="Glucose-methanol-choline oxidoreductase N-terminal" evidence="6">
    <location>
        <begin position="25"/>
        <end position="299"/>
    </location>
</feature>